<comment type="subcellular location">
    <subcellularLocation>
        <location evidence="2">Cytoplasm</location>
    </subcellularLocation>
    <subcellularLocation>
        <location evidence="1">Nucleus</location>
    </subcellularLocation>
</comment>
<keyword evidence="7" id="KW-1185">Reference proteome</keyword>
<accession>A0A5F8H0X9</accession>
<dbReference type="STRING" id="13616.ENSMODP00000053530"/>
<evidence type="ECO:0000313" key="6">
    <source>
        <dbReference type="Ensembl" id="ENSMODP00000053530.1"/>
    </source>
</evidence>
<proteinExistence type="predicted"/>
<dbReference type="InParanoid" id="A0A5F8H0X9"/>
<dbReference type="Gene3D" id="1.20.5.490">
    <property type="entry name" value="Single helix bin"/>
    <property type="match status" value="1"/>
</dbReference>
<dbReference type="Ensembl" id="ENSMODT00000075458.1">
    <property type="protein sequence ID" value="ENSMODP00000053530.1"/>
    <property type="gene ID" value="ENSMODG00000037432.1"/>
</dbReference>
<dbReference type="GO" id="GO:0005634">
    <property type="term" value="C:nucleus"/>
    <property type="evidence" value="ECO:0007669"/>
    <property type="project" value="UniProtKB-SubCell"/>
</dbReference>
<dbReference type="Proteomes" id="UP000002280">
    <property type="component" value="Chromosome 4"/>
</dbReference>
<sequence length="83" mass="9678">MGNFPRIQVILEYKYALQEEVEILKEQIKELVENYQLERENSLLKTLASPEQLEKLESQLTSHLFPQMPRGPTVTVLNTACFK</sequence>
<dbReference type="SUPFAM" id="SSF58026">
    <property type="entry name" value="Delta-sleep-inducing peptide immunoreactive peptide"/>
    <property type="match status" value="1"/>
</dbReference>
<dbReference type="GO" id="GO:0006357">
    <property type="term" value="P:regulation of transcription by RNA polymerase II"/>
    <property type="evidence" value="ECO:0007669"/>
    <property type="project" value="InterPro"/>
</dbReference>
<dbReference type="AlphaFoldDB" id="A0A5F8H0X9"/>
<organism evidence="6 7">
    <name type="scientific">Monodelphis domestica</name>
    <name type="common">Gray short-tailed opossum</name>
    <dbReference type="NCBI Taxonomy" id="13616"/>
    <lineage>
        <taxon>Eukaryota</taxon>
        <taxon>Metazoa</taxon>
        <taxon>Chordata</taxon>
        <taxon>Craniata</taxon>
        <taxon>Vertebrata</taxon>
        <taxon>Euteleostomi</taxon>
        <taxon>Mammalia</taxon>
        <taxon>Metatheria</taxon>
        <taxon>Didelphimorphia</taxon>
        <taxon>Didelphidae</taxon>
        <taxon>Monodelphis</taxon>
    </lineage>
</organism>
<evidence type="ECO:0000256" key="2">
    <source>
        <dbReference type="ARBA" id="ARBA00004496"/>
    </source>
</evidence>
<evidence type="ECO:0000256" key="3">
    <source>
        <dbReference type="ARBA" id="ARBA00022490"/>
    </source>
</evidence>
<evidence type="ECO:0000256" key="1">
    <source>
        <dbReference type="ARBA" id="ARBA00004123"/>
    </source>
</evidence>
<feature type="coiled-coil region" evidence="5">
    <location>
        <begin position="14"/>
        <end position="45"/>
    </location>
</feature>
<evidence type="ECO:0000313" key="7">
    <source>
        <dbReference type="Proteomes" id="UP000002280"/>
    </source>
</evidence>
<reference evidence="6" key="3">
    <citation type="submission" date="2025-09" db="UniProtKB">
        <authorList>
            <consortium name="Ensembl"/>
        </authorList>
    </citation>
    <scope>IDENTIFICATION</scope>
</reference>
<protein>
    <submittedName>
        <fullName evidence="6">Uncharacterized protein</fullName>
    </submittedName>
</protein>
<reference evidence="6 7" key="1">
    <citation type="journal article" date="2007" name="Nature">
        <title>Genome of the marsupial Monodelphis domestica reveals innovation in non-coding sequences.</title>
        <authorList>
            <person name="Mikkelsen T.S."/>
            <person name="Wakefield M.J."/>
            <person name="Aken B."/>
            <person name="Amemiya C.T."/>
            <person name="Chang J.L."/>
            <person name="Duke S."/>
            <person name="Garber M."/>
            <person name="Gentles A.J."/>
            <person name="Goodstadt L."/>
            <person name="Heger A."/>
            <person name="Jurka J."/>
            <person name="Kamal M."/>
            <person name="Mauceli E."/>
            <person name="Searle S.M."/>
            <person name="Sharpe T."/>
            <person name="Baker M.L."/>
            <person name="Batzer M.A."/>
            <person name="Benos P.V."/>
            <person name="Belov K."/>
            <person name="Clamp M."/>
            <person name="Cook A."/>
            <person name="Cuff J."/>
            <person name="Das R."/>
            <person name="Davidow L."/>
            <person name="Deakin J.E."/>
            <person name="Fazzari M.J."/>
            <person name="Glass J.L."/>
            <person name="Grabherr M."/>
            <person name="Greally J.M."/>
            <person name="Gu W."/>
            <person name="Hore T.A."/>
            <person name="Huttley G.A."/>
            <person name="Kleber M."/>
            <person name="Jirtle R.L."/>
            <person name="Koina E."/>
            <person name="Lee J.T."/>
            <person name="Mahony S."/>
            <person name="Marra M.A."/>
            <person name="Miller R.D."/>
            <person name="Nicholls R.D."/>
            <person name="Oda M."/>
            <person name="Papenfuss A.T."/>
            <person name="Parra Z.E."/>
            <person name="Pollock D.D."/>
            <person name="Ray D.A."/>
            <person name="Schein J.E."/>
            <person name="Speed T.P."/>
            <person name="Thompson K."/>
            <person name="VandeBerg J.L."/>
            <person name="Wade C.M."/>
            <person name="Walker J.A."/>
            <person name="Waters P.D."/>
            <person name="Webber C."/>
            <person name="Weidman J.R."/>
            <person name="Xie X."/>
            <person name="Zody M.C."/>
            <person name="Baldwin J."/>
            <person name="Abdouelleil A."/>
            <person name="Abdulkadir J."/>
            <person name="Abebe A."/>
            <person name="Abera B."/>
            <person name="Abreu J."/>
            <person name="Acer S.C."/>
            <person name="Aftuck L."/>
            <person name="Alexander A."/>
            <person name="An P."/>
            <person name="Anderson E."/>
            <person name="Anderson S."/>
            <person name="Arachi H."/>
            <person name="Azer M."/>
            <person name="Bachantsang P."/>
            <person name="Barry A."/>
            <person name="Bayul T."/>
            <person name="Berlin A."/>
            <person name="Bessette D."/>
            <person name="Bloom T."/>
            <person name="Bloom T."/>
            <person name="Boguslavskiy L."/>
            <person name="Bonnet C."/>
            <person name="Boukhgalter B."/>
            <person name="Bourzgui I."/>
            <person name="Brown A."/>
            <person name="Cahill P."/>
            <person name="Channer S."/>
            <person name="Cheshatsang Y."/>
            <person name="Chuda L."/>
            <person name="Citroen M."/>
            <person name="Collymore A."/>
            <person name="Cooke P."/>
            <person name="Costello M."/>
            <person name="D'Aco K."/>
            <person name="Daza R."/>
            <person name="De Haan G."/>
            <person name="DeGray S."/>
            <person name="DeMaso C."/>
            <person name="Dhargay N."/>
            <person name="Dooley K."/>
            <person name="Dooley E."/>
            <person name="Doricent M."/>
            <person name="Dorje P."/>
            <person name="Dorjee K."/>
            <person name="Dupes A."/>
            <person name="Elong R."/>
            <person name="Falk J."/>
            <person name="Farina A."/>
            <person name="Faro S."/>
            <person name="Ferguson D."/>
            <person name="Fisher S."/>
            <person name="Foley C.D."/>
            <person name="Franke A."/>
            <person name="Friedrich D."/>
            <person name="Gadbois L."/>
            <person name="Gearin G."/>
            <person name="Gearin C.R."/>
            <person name="Giannoukos G."/>
            <person name="Goode T."/>
            <person name="Graham J."/>
            <person name="Grandbois E."/>
            <person name="Grewal S."/>
            <person name="Gyaltsen K."/>
            <person name="Hafez N."/>
            <person name="Hagos B."/>
            <person name="Hall J."/>
            <person name="Henson C."/>
            <person name="Hollinger A."/>
            <person name="Honan T."/>
            <person name="Huard M.D."/>
            <person name="Hughes L."/>
            <person name="Hurhula B."/>
            <person name="Husby M.E."/>
            <person name="Kamat A."/>
            <person name="Kanga B."/>
            <person name="Kashin S."/>
            <person name="Khazanovich D."/>
            <person name="Kisner P."/>
            <person name="Lance K."/>
            <person name="Lara M."/>
            <person name="Lee W."/>
            <person name="Lennon N."/>
            <person name="Letendre F."/>
            <person name="LeVine R."/>
            <person name="Lipovsky A."/>
            <person name="Liu X."/>
            <person name="Liu J."/>
            <person name="Liu S."/>
            <person name="Lokyitsang T."/>
            <person name="Lokyitsang Y."/>
            <person name="Lubonja R."/>
            <person name="Lui A."/>
            <person name="MacDonald P."/>
            <person name="Magnisalis V."/>
            <person name="Maru K."/>
            <person name="Matthews C."/>
            <person name="McCusker W."/>
            <person name="McDonough S."/>
            <person name="Mehta T."/>
            <person name="Meldrim J."/>
            <person name="Meneus L."/>
            <person name="Mihai O."/>
            <person name="Mihalev A."/>
            <person name="Mihova T."/>
            <person name="Mittelman R."/>
            <person name="Mlenga V."/>
            <person name="Montmayeur A."/>
            <person name="Mulrain L."/>
            <person name="Navidi A."/>
            <person name="Naylor J."/>
            <person name="Negash T."/>
            <person name="Nguyen T."/>
            <person name="Nguyen N."/>
            <person name="Nicol R."/>
            <person name="Norbu C."/>
            <person name="Norbu N."/>
            <person name="Novod N."/>
            <person name="O'Neill B."/>
            <person name="Osman S."/>
            <person name="Markiewicz E."/>
            <person name="Oyono O.L."/>
            <person name="Patti C."/>
            <person name="Phunkhang P."/>
            <person name="Pierre F."/>
            <person name="Priest M."/>
            <person name="Raghuraman S."/>
            <person name="Rege F."/>
            <person name="Reyes R."/>
            <person name="Rise C."/>
            <person name="Rogov P."/>
            <person name="Ross K."/>
            <person name="Ryan E."/>
            <person name="Settipalli S."/>
            <person name="Shea T."/>
            <person name="Sherpa N."/>
            <person name="Shi L."/>
            <person name="Shih D."/>
            <person name="Sparrow T."/>
            <person name="Spaulding J."/>
            <person name="Stalker J."/>
            <person name="Stange-Thomann N."/>
            <person name="Stavropoulos S."/>
            <person name="Stone C."/>
            <person name="Strader C."/>
            <person name="Tesfaye S."/>
            <person name="Thomson T."/>
            <person name="Thoulutsang Y."/>
            <person name="Thoulutsang D."/>
            <person name="Topham K."/>
            <person name="Topping I."/>
            <person name="Tsamla T."/>
            <person name="Vassiliev H."/>
            <person name="Vo A."/>
            <person name="Wangchuk T."/>
            <person name="Wangdi T."/>
            <person name="Weiand M."/>
            <person name="Wilkinson J."/>
            <person name="Wilson A."/>
            <person name="Yadav S."/>
            <person name="Young G."/>
            <person name="Yu Q."/>
            <person name="Zembek L."/>
            <person name="Zhong D."/>
            <person name="Zimmer A."/>
            <person name="Zwirko Z."/>
            <person name="Jaffe D.B."/>
            <person name="Alvarez P."/>
            <person name="Brockman W."/>
            <person name="Butler J."/>
            <person name="Chin C."/>
            <person name="Gnerre S."/>
            <person name="MacCallum I."/>
            <person name="Graves J.A."/>
            <person name="Ponting C.P."/>
            <person name="Breen M."/>
            <person name="Samollow P.B."/>
            <person name="Lander E.S."/>
            <person name="Lindblad-Toh K."/>
        </authorList>
    </citation>
    <scope>NUCLEOTIDE SEQUENCE [LARGE SCALE GENOMIC DNA]</scope>
</reference>
<dbReference type="Bgee" id="ENSMODG00000037432">
    <property type="expression patterns" value="Expressed in skeletal muscle tissue and 6 other cell types or tissues"/>
</dbReference>
<dbReference type="Pfam" id="PF01166">
    <property type="entry name" value="TSC22"/>
    <property type="match status" value="1"/>
</dbReference>
<keyword evidence="3" id="KW-0963">Cytoplasm</keyword>
<keyword evidence="5" id="KW-0175">Coiled coil</keyword>
<reference evidence="6" key="2">
    <citation type="submission" date="2025-08" db="UniProtKB">
        <authorList>
            <consortium name="Ensembl"/>
        </authorList>
    </citation>
    <scope>IDENTIFICATION</scope>
</reference>
<dbReference type="PANTHER" id="PTHR12348">
    <property type="entry name" value="TSC22"/>
    <property type="match status" value="1"/>
</dbReference>
<evidence type="ECO:0000256" key="5">
    <source>
        <dbReference type="SAM" id="Coils"/>
    </source>
</evidence>
<keyword evidence="4" id="KW-0539">Nucleus</keyword>
<dbReference type="PANTHER" id="PTHR12348:SF24">
    <property type="entry name" value="TSC22 DOMAIN FAMILY PROTEIN 3"/>
    <property type="match status" value="1"/>
</dbReference>
<evidence type="ECO:0000256" key="4">
    <source>
        <dbReference type="ARBA" id="ARBA00023242"/>
    </source>
</evidence>
<dbReference type="InterPro" id="IPR000580">
    <property type="entry name" value="TSC22/Bun"/>
</dbReference>
<dbReference type="GO" id="GO:0005737">
    <property type="term" value="C:cytoplasm"/>
    <property type="evidence" value="ECO:0007669"/>
    <property type="project" value="UniProtKB-SubCell"/>
</dbReference>
<name>A0A5F8H0X9_MONDO</name>